<dbReference type="NCBIfam" id="TIGR02928">
    <property type="entry name" value="orc1/cdc6 family replication initiation protein"/>
    <property type="match status" value="1"/>
</dbReference>
<dbReference type="FunFam" id="1.10.8.60:FF:000073">
    <property type="entry name" value="ORC1-type DNA replication protein"/>
    <property type="match status" value="1"/>
</dbReference>
<dbReference type="AlphaFoldDB" id="A0A150IP83"/>
<dbReference type="Pfam" id="PF09079">
    <property type="entry name" value="WHD_Cdc6"/>
    <property type="match status" value="1"/>
</dbReference>
<dbReference type="Pfam" id="PF13401">
    <property type="entry name" value="AAA_22"/>
    <property type="match status" value="1"/>
</dbReference>
<dbReference type="SMART" id="SM01074">
    <property type="entry name" value="Cdc6_C"/>
    <property type="match status" value="1"/>
</dbReference>
<feature type="binding site" evidence="5">
    <location>
        <position position="237"/>
    </location>
    <ligand>
        <name>ATP</name>
        <dbReference type="ChEBI" id="CHEBI:30616"/>
    </ligand>
</feature>
<accession>A0A150IP83</accession>
<evidence type="ECO:0000256" key="1">
    <source>
        <dbReference type="ARBA" id="ARBA00006184"/>
    </source>
</evidence>
<dbReference type="InterPro" id="IPR050311">
    <property type="entry name" value="ORC1/CDC6"/>
</dbReference>
<feature type="domain" description="Cdc6 C-terminal" evidence="7">
    <location>
        <begin position="321"/>
        <end position="405"/>
    </location>
</feature>
<feature type="binding site" evidence="5">
    <location>
        <position position="225"/>
    </location>
    <ligand>
        <name>ATP</name>
        <dbReference type="ChEBI" id="CHEBI:30616"/>
    </ligand>
</feature>
<dbReference type="SMART" id="SM00382">
    <property type="entry name" value="AAA"/>
    <property type="match status" value="1"/>
</dbReference>
<comment type="caution">
    <text evidence="8">The sequence shown here is derived from an EMBL/GenBank/DDBJ whole genome shotgun (WGS) entry which is preliminary data.</text>
</comment>
<evidence type="ECO:0000256" key="4">
    <source>
        <dbReference type="ARBA" id="ARBA00022840"/>
    </source>
</evidence>
<protein>
    <recommendedName>
        <fullName evidence="5">ORC1-type DNA replication protein</fullName>
    </recommendedName>
</protein>
<dbReference type="InterPro" id="IPR036390">
    <property type="entry name" value="WH_DNA-bd_sf"/>
</dbReference>
<comment type="similarity">
    <text evidence="1 5">Belongs to the CDC6/cdc18 family.</text>
</comment>
<dbReference type="InterPro" id="IPR015163">
    <property type="entry name" value="Cdc6_C"/>
</dbReference>
<evidence type="ECO:0000256" key="2">
    <source>
        <dbReference type="ARBA" id="ARBA00022705"/>
    </source>
</evidence>
<evidence type="ECO:0000313" key="9">
    <source>
        <dbReference type="Proteomes" id="UP000091929"/>
    </source>
</evidence>
<evidence type="ECO:0000259" key="6">
    <source>
        <dbReference type="SMART" id="SM00382"/>
    </source>
</evidence>
<dbReference type="GO" id="GO:0006260">
    <property type="term" value="P:DNA replication"/>
    <property type="evidence" value="ECO:0007669"/>
    <property type="project" value="UniProtKB-UniRule"/>
</dbReference>
<feature type="domain" description="AAA+ ATPase" evidence="6">
    <location>
        <begin position="59"/>
        <end position="222"/>
    </location>
</feature>
<dbReference type="GO" id="GO:0005524">
    <property type="term" value="F:ATP binding"/>
    <property type="evidence" value="ECO:0007669"/>
    <property type="project" value="UniProtKB-UniRule"/>
</dbReference>
<reference evidence="8 9" key="1">
    <citation type="journal article" date="2016" name="ISME J.">
        <title>Chasing the elusive Euryarchaeota class WSA2: genomes reveal a uniquely fastidious methyl-reducing methanogen.</title>
        <authorList>
            <person name="Nobu M.K."/>
            <person name="Narihiro T."/>
            <person name="Kuroda K."/>
            <person name="Mei R."/>
            <person name="Liu W.T."/>
        </authorList>
    </citation>
    <scope>NUCLEOTIDE SEQUENCE [LARGE SCALE GENOMIC DNA]</scope>
    <source>
        <strain evidence="8">B15fssc0709_Meth_Bin003</strain>
    </source>
</reference>
<dbReference type="Gene3D" id="3.40.50.300">
    <property type="entry name" value="P-loop containing nucleotide triphosphate hydrolases"/>
    <property type="match status" value="1"/>
</dbReference>
<dbReference type="Gene3D" id="1.10.10.10">
    <property type="entry name" value="Winged helix-like DNA-binding domain superfamily/Winged helix DNA-binding domain"/>
    <property type="match status" value="1"/>
</dbReference>
<organism evidence="8 9">
    <name type="scientific">Candidatus Methanofastidiosum methylothiophilum</name>
    <dbReference type="NCBI Taxonomy" id="1705564"/>
    <lineage>
        <taxon>Archaea</taxon>
        <taxon>Methanobacteriati</taxon>
        <taxon>Methanobacteriota</taxon>
        <taxon>Stenosarchaea group</taxon>
        <taxon>Candidatus Methanofastidiosia</taxon>
        <taxon>Candidatus Methanofastidiosales</taxon>
        <taxon>Candidatus Methanofastidiosaceae</taxon>
        <taxon>Candidatus Methanofastidiosum</taxon>
    </lineage>
</organism>
<dbReference type="PANTHER" id="PTHR10763">
    <property type="entry name" value="CELL DIVISION CONTROL PROTEIN 6-RELATED"/>
    <property type="match status" value="1"/>
</dbReference>
<proteinExistence type="inferred from homology"/>
<dbReference type="Pfam" id="PF22703">
    <property type="entry name" value="Cdc6_lid"/>
    <property type="match status" value="1"/>
</dbReference>
<dbReference type="CDD" id="cd08768">
    <property type="entry name" value="Cdc6_C"/>
    <property type="match status" value="1"/>
</dbReference>
<evidence type="ECO:0000256" key="3">
    <source>
        <dbReference type="ARBA" id="ARBA00022741"/>
    </source>
</evidence>
<dbReference type="InterPro" id="IPR014277">
    <property type="entry name" value="Orc1/Cdc6_arc"/>
</dbReference>
<dbReference type="HAMAP" id="MF_01407">
    <property type="entry name" value="ORC1_type_DNA_replic_protein"/>
    <property type="match status" value="1"/>
</dbReference>
<dbReference type="Proteomes" id="UP000091929">
    <property type="component" value="Unassembled WGS sequence"/>
</dbReference>
<dbReference type="InterPro" id="IPR036388">
    <property type="entry name" value="WH-like_DNA-bd_sf"/>
</dbReference>
<dbReference type="PANTHER" id="PTHR10763:SF26">
    <property type="entry name" value="CELL DIVISION CONTROL PROTEIN 6 HOMOLOG"/>
    <property type="match status" value="1"/>
</dbReference>
<gene>
    <name evidence="8" type="primary">cdc6_2</name>
    <name evidence="8" type="ORF">APG11_01755</name>
</gene>
<dbReference type="InterPro" id="IPR027417">
    <property type="entry name" value="P-loop_NTPase"/>
</dbReference>
<dbReference type="SUPFAM" id="SSF46785">
    <property type="entry name" value="Winged helix' DNA-binding domain"/>
    <property type="match status" value="1"/>
</dbReference>
<sequence length="449" mass="51298">MASKGEKGNKTNIFKQDIPMIFKNLEVMSPQYVPDTLVARDNVITEVRNALSPILIGGYPRHLVFQGKSGTGKTVVINYVVNQLLEYLKEENTDDRKINSDILYVEINCEERNTTIRVIYDIIQKIDDTIEIPVVGMATSWYFDRLWDVINTHHVSLFIILDEIDKMDANNLLYNLSRAQNRKIDKGLFIGIVAITNNTRYLTEGRIDARVLSSLNPLSIVFSPYDADMLREILEQRAVDAFVPGVLDDLVIPLCAARGANEHGDARLSLSLLETAGHVAIQHNVKKVLEEHVKEAEKKNEVNAMIDVLKKQPFQSKLLLLCVIYQWQLREPEENYLRTGDVYEQYKLFSMELEKEVLGPTRISGLLSELDYLNVIDAPVDSSGERGRTRKIMISIPVREIIENIIVDDDLLRDIVEKVWGKTITDNPIKIPNLYYSPKKKRGKQTHIH</sequence>
<comment type="function">
    <text evidence="5">Involved in regulation of DNA replication.</text>
</comment>
<dbReference type="InterPro" id="IPR055237">
    <property type="entry name" value="Cdc6_lid"/>
</dbReference>
<dbReference type="Gene3D" id="1.10.8.60">
    <property type="match status" value="1"/>
</dbReference>
<dbReference type="SUPFAM" id="SSF52540">
    <property type="entry name" value="P-loop containing nucleoside triphosphate hydrolases"/>
    <property type="match status" value="1"/>
</dbReference>
<evidence type="ECO:0000259" key="7">
    <source>
        <dbReference type="SMART" id="SM01074"/>
    </source>
</evidence>
<name>A0A150IP83_9EURY</name>
<dbReference type="InterPro" id="IPR049945">
    <property type="entry name" value="AAA_22"/>
</dbReference>
<dbReference type="InterPro" id="IPR003593">
    <property type="entry name" value="AAA+_ATPase"/>
</dbReference>
<keyword evidence="3 5" id="KW-0547">Nucleotide-binding</keyword>
<feature type="binding site" evidence="5">
    <location>
        <begin position="71"/>
        <end position="75"/>
    </location>
    <ligand>
        <name>ATP</name>
        <dbReference type="ChEBI" id="CHEBI:30616"/>
    </ligand>
</feature>
<dbReference type="GO" id="GO:0016887">
    <property type="term" value="F:ATP hydrolysis activity"/>
    <property type="evidence" value="ECO:0007669"/>
    <property type="project" value="InterPro"/>
</dbReference>
<keyword evidence="4 5" id="KW-0067">ATP-binding</keyword>
<dbReference type="EMBL" id="LNGF01000054">
    <property type="protein sequence ID" value="KYC46635.1"/>
    <property type="molecule type" value="Genomic_DNA"/>
</dbReference>
<evidence type="ECO:0000256" key="5">
    <source>
        <dbReference type="HAMAP-Rule" id="MF_01407"/>
    </source>
</evidence>
<evidence type="ECO:0000313" key="8">
    <source>
        <dbReference type="EMBL" id="KYC46635.1"/>
    </source>
</evidence>
<keyword evidence="2 5" id="KW-0235">DNA replication</keyword>